<accession>F8F4N6</accession>
<dbReference type="SUPFAM" id="SSF46785">
    <property type="entry name" value="Winged helix' DNA-binding domain"/>
    <property type="match status" value="1"/>
</dbReference>
<comment type="similarity">
    <text evidence="2">In the C-terminal section; belongs to the class-I pyridoxal-phosphate-dependent aminotransferase family.</text>
</comment>
<dbReference type="CDD" id="cd07377">
    <property type="entry name" value="WHTH_GntR"/>
    <property type="match status" value="1"/>
</dbReference>
<dbReference type="InterPro" id="IPR036390">
    <property type="entry name" value="WH_DNA-bd_sf"/>
</dbReference>
<keyword evidence="3 9" id="KW-0032">Aminotransferase</keyword>
<dbReference type="Proteomes" id="UP000006620">
    <property type="component" value="Chromosome"/>
</dbReference>
<reference evidence="9 10" key="2">
    <citation type="journal article" date="2013" name="Genome Announc.">
        <title>Genome Sequence of Growth-Improving Paenibacillus mucilaginosus Strain KNP414.</title>
        <authorList>
            <person name="Lu J.J."/>
            <person name="Wang J.F."/>
            <person name="Hu X.F."/>
        </authorList>
    </citation>
    <scope>NUCLEOTIDE SEQUENCE [LARGE SCALE GENOMIC DNA]</scope>
    <source>
        <strain evidence="9 10">KNP414</strain>
    </source>
</reference>
<dbReference type="Pfam" id="PF00392">
    <property type="entry name" value="GntR"/>
    <property type="match status" value="1"/>
</dbReference>
<dbReference type="InterPro" id="IPR004839">
    <property type="entry name" value="Aminotransferase_I/II_large"/>
</dbReference>
<dbReference type="PANTHER" id="PTHR46577">
    <property type="entry name" value="HTH-TYPE TRANSCRIPTIONAL REGULATORY PROTEIN GABR"/>
    <property type="match status" value="1"/>
</dbReference>
<evidence type="ECO:0000256" key="6">
    <source>
        <dbReference type="ARBA" id="ARBA00023125"/>
    </source>
</evidence>
<feature type="domain" description="HTH gntR-type" evidence="8">
    <location>
        <begin position="15"/>
        <end position="83"/>
    </location>
</feature>
<protein>
    <submittedName>
        <fullName evidence="9">Transcriptional regulator, GntR family with aminotransferase domain</fullName>
    </submittedName>
</protein>
<dbReference type="InterPro" id="IPR015424">
    <property type="entry name" value="PyrdxlP-dep_Trfase"/>
</dbReference>
<name>F8F4N6_PAEMK</name>
<dbReference type="PRINTS" id="PR00035">
    <property type="entry name" value="HTHGNTR"/>
</dbReference>
<dbReference type="GO" id="GO:0003677">
    <property type="term" value="F:DNA binding"/>
    <property type="evidence" value="ECO:0007669"/>
    <property type="project" value="UniProtKB-KW"/>
</dbReference>
<dbReference type="PROSITE" id="PS50949">
    <property type="entry name" value="HTH_GNTR"/>
    <property type="match status" value="1"/>
</dbReference>
<dbReference type="Gene3D" id="3.40.640.10">
    <property type="entry name" value="Type I PLP-dependent aspartate aminotransferase-like (Major domain)"/>
    <property type="match status" value="1"/>
</dbReference>
<proteinExistence type="inferred from homology"/>
<dbReference type="PANTHER" id="PTHR46577:SF2">
    <property type="entry name" value="TRANSCRIPTIONAL REGULATORY PROTEIN"/>
    <property type="match status" value="1"/>
</dbReference>
<dbReference type="Pfam" id="PF00155">
    <property type="entry name" value="Aminotran_1_2"/>
    <property type="match status" value="1"/>
</dbReference>
<keyword evidence="6" id="KW-0238">DNA-binding</keyword>
<dbReference type="FunFam" id="1.10.10.10:FF:000079">
    <property type="entry name" value="GntR family transcriptional regulator"/>
    <property type="match status" value="1"/>
</dbReference>
<dbReference type="EMBL" id="CP002869">
    <property type="protein sequence ID" value="AEI39428.1"/>
    <property type="molecule type" value="Genomic_DNA"/>
</dbReference>
<gene>
    <name evidence="9" type="ordered locus">KNP414_00838</name>
</gene>
<evidence type="ECO:0000313" key="9">
    <source>
        <dbReference type="EMBL" id="AEI39428.1"/>
    </source>
</evidence>
<dbReference type="InterPro" id="IPR000524">
    <property type="entry name" value="Tscrpt_reg_HTH_GntR"/>
</dbReference>
<dbReference type="SMART" id="SM00345">
    <property type="entry name" value="HTH_GNTR"/>
    <property type="match status" value="1"/>
</dbReference>
<keyword evidence="4" id="KW-0663">Pyridoxal phosphate</keyword>
<dbReference type="HOGENOM" id="CLU_017584_0_0_9"/>
<keyword evidence="7" id="KW-0804">Transcription</keyword>
<evidence type="ECO:0000259" key="8">
    <source>
        <dbReference type="PROSITE" id="PS50949"/>
    </source>
</evidence>
<dbReference type="GO" id="GO:0003700">
    <property type="term" value="F:DNA-binding transcription factor activity"/>
    <property type="evidence" value="ECO:0007669"/>
    <property type="project" value="InterPro"/>
</dbReference>
<organism evidence="9 10">
    <name type="scientific">Paenibacillus mucilaginosus (strain KNP414)</name>
    <dbReference type="NCBI Taxonomy" id="1036673"/>
    <lineage>
        <taxon>Bacteria</taxon>
        <taxon>Bacillati</taxon>
        <taxon>Bacillota</taxon>
        <taxon>Bacilli</taxon>
        <taxon>Bacillales</taxon>
        <taxon>Paenibacillaceae</taxon>
        <taxon>Paenibacillus</taxon>
    </lineage>
</organism>
<dbReference type="InterPro" id="IPR036388">
    <property type="entry name" value="WH-like_DNA-bd_sf"/>
</dbReference>
<keyword evidence="9" id="KW-0808">Transferase</keyword>
<dbReference type="InterPro" id="IPR015422">
    <property type="entry name" value="PyrdxlP-dep_Trfase_small"/>
</dbReference>
<dbReference type="CDD" id="cd00609">
    <property type="entry name" value="AAT_like"/>
    <property type="match status" value="1"/>
</dbReference>
<dbReference type="Gene3D" id="3.90.1150.10">
    <property type="entry name" value="Aspartate Aminotransferase, domain 1"/>
    <property type="match status" value="1"/>
</dbReference>
<dbReference type="GO" id="GO:0008483">
    <property type="term" value="F:transaminase activity"/>
    <property type="evidence" value="ECO:0007669"/>
    <property type="project" value="UniProtKB-KW"/>
</dbReference>
<dbReference type="InterPro" id="IPR015421">
    <property type="entry name" value="PyrdxlP-dep_Trfase_major"/>
</dbReference>
<evidence type="ECO:0000256" key="7">
    <source>
        <dbReference type="ARBA" id="ARBA00023163"/>
    </source>
</evidence>
<evidence type="ECO:0000313" key="10">
    <source>
        <dbReference type="Proteomes" id="UP000006620"/>
    </source>
</evidence>
<dbReference type="AlphaFoldDB" id="F8F4N6"/>
<dbReference type="InterPro" id="IPR051446">
    <property type="entry name" value="HTH_trans_reg/aminotransferase"/>
</dbReference>
<dbReference type="Gene3D" id="1.10.10.10">
    <property type="entry name" value="Winged helix-like DNA-binding domain superfamily/Winged helix DNA-binding domain"/>
    <property type="match status" value="1"/>
</dbReference>
<reference evidence="10" key="1">
    <citation type="submission" date="2011-06" db="EMBL/GenBank/DDBJ databases">
        <title>Complete genome sequence of Paenibacillus mucilaginosus KNP414.</title>
        <authorList>
            <person name="Wang J."/>
            <person name="Hu S."/>
            <person name="Hu X."/>
            <person name="Zhang B."/>
            <person name="Dong D."/>
            <person name="Zhang S."/>
            <person name="Zhao K."/>
            <person name="Wu D."/>
        </authorList>
    </citation>
    <scope>NUCLEOTIDE SEQUENCE [LARGE SCALE GENOMIC DNA]</scope>
    <source>
        <strain evidence="10">KNP414</strain>
    </source>
</reference>
<dbReference type="SUPFAM" id="SSF53383">
    <property type="entry name" value="PLP-dependent transferases"/>
    <property type="match status" value="1"/>
</dbReference>
<evidence type="ECO:0000256" key="2">
    <source>
        <dbReference type="ARBA" id="ARBA00005384"/>
    </source>
</evidence>
<dbReference type="KEGG" id="pms:KNP414_00838"/>
<dbReference type="PATRIC" id="fig|1036673.3.peg.745"/>
<keyword evidence="5" id="KW-0805">Transcription regulation</keyword>
<comment type="cofactor">
    <cofactor evidence="1">
        <name>pyridoxal 5'-phosphate</name>
        <dbReference type="ChEBI" id="CHEBI:597326"/>
    </cofactor>
</comment>
<dbReference type="RefSeq" id="WP_013914592.1">
    <property type="nucleotide sequence ID" value="NC_015690.1"/>
</dbReference>
<evidence type="ECO:0000256" key="1">
    <source>
        <dbReference type="ARBA" id="ARBA00001933"/>
    </source>
</evidence>
<evidence type="ECO:0000256" key="4">
    <source>
        <dbReference type="ARBA" id="ARBA00022898"/>
    </source>
</evidence>
<sequence length="481" mass="52473">MKGSLHWKPDPTSKIPVFKQIAGHLKERILSGEWTAGSRIPVQRQLAGQFGVNRSTIVTALEELKAEGLLEGITGSGTRVRSTPAAGPDSSRSLDWDAYIRRGIHMPNLPAVQAINRAEADPAVVRLGTGELAPELIPSGMLQRMLGRLARQPLPGGYEEPLGSPALRSEVSRHLAGYGITASPSSILIVSGALQALHLISMGILRQGATVFLENPSYLHSIHAMPAVHTRMAGIPMDGEGLRVDRLSEHAEDMNGAVLYTIPSFHNPSGIVMSGPRRAEVLRFCTEHGLPLLEDDVYRDLWLDAPPPPPIKSMDAGGITLYIGSLSKTLSPGLRVGWVVGPQPVVERLADIKMQTDYGTSSISQALARECLAGGLYEKHLHRVREQLRVRRSAMLESLEQYCRGLLEWSTPQGGFYIWAKVPARSGAKPLFQRMLKKGFLLNPGYVYGPSCGAYLRLSYAYAPVPDMQRGIRELGALLRQ</sequence>
<evidence type="ECO:0000256" key="5">
    <source>
        <dbReference type="ARBA" id="ARBA00023015"/>
    </source>
</evidence>
<evidence type="ECO:0000256" key="3">
    <source>
        <dbReference type="ARBA" id="ARBA00022576"/>
    </source>
</evidence>
<dbReference type="GO" id="GO:0030170">
    <property type="term" value="F:pyridoxal phosphate binding"/>
    <property type="evidence" value="ECO:0007669"/>
    <property type="project" value="InterPro"/>
</dbReference>